<feature type="compositionally biased region" description="Polar residues" evidence="1">
    <location>
        <begin position="535"/>
        <end position="544"/>
    </location>
</feature>
<feature type="compositionally biased region" description="Basic and acidic residues" evidence="1">
    <location>
        <begin position="343"/>
        <end position="354"/>
    </location>
</feature>
<evidence type="ECO:0000256" key="1">
    <source>
        <dbReference type="SAM" id="MobiDB-lite"/>
    </source>
</evidence>
<evidence type="ECO:0000313" key="3">
    <source>
        <dbReference type="EMBL" id="KAK5632432.1"/>
    </source>
</evidence>
<feature type="region of interest" description="Disordered" evidence="1">
    <location>
        <begin position="676"/>
        <end position="697"/>
    </location>
</feature>
<dbReference type="InterPro" id="IPR009604">
    <property type="entry name" value="LsmAD_domain"/>
</dbReference>
<feature type="region of interest" description="Disordered" evidence="1">
    <location>
        <begin position="229"/>
        <end position="388"/>
    </location>
</feature>
<feature type="compositionally biased region" description="Polar residues" evidence="1">
    <location>
        <begin position="303"/>
        <end position="316"/>
    </location>
</feature>
<feature type="region of interest" description="Disordered" evidence="1">
    <location>
        <begin position="603"/>
        <end position="637"/>
    </location>
</feature>
<sequence length="1018" mass="110555">MFVAAATTEVYPGTESDFDHLFLLAASGLQQLQLEFVGLVNDKAQPELLPSLISWICREGERAGHTLKANTELEGRLTVSGPSVCHLRMVQHKKNSANSANGNTAKELPRMSYQKRDMPDNRPVGGNANKSANKSNGTPSNFRTDAAISSSRGNRERVLQPWVAPSGSEGIDMTLEKSTSGRAWDQFAANERQFGITTTYDENIYTTAIDKSHPQYKERLAKAEKAAKEIEGSATTTAHHAEERQMNFGGDDAGDDEEEKYSGVRRQDLPTLGNRETKYTPPARRAPAANSTVKGAPVDPAIISSQLRTQKPQVASKQEDKKAQATSSVEAAPVPLPVQIPEAKAETKVEKPSEAKPTSQASAPLKPSGATSRTVSPQKDAKNSVPSATATVEYDVLKEFKSFAQQQRMNVDKARHTKAKADKEVKLIELKKFADNFKLPTPVPLDLISIIAKDPEKQREIQEKANRDAQEVAQRKLNEAKAKGKKEAVGTAAEPQPNATPAAPAESRTSRPVNTPSAAGPSGPMRSQGGRVAPNYQSFPNNRSGLHMGQQGRQGLTHRIRESQKSQAQEMRMPPTGPANTMNPPFPRMGVSNHLSAKLNPNSHEFRPNAFAPSFSPNGHPSASSSPRSAINHANGPSANAVAHVNVPIIISKKGRTPDPKKCNILNFAKTIQPPETKNWGDNGNLRPSYDTPPTWRSVADEEKEDSTMHLTCDEYFERQPFTSQPTPNPSHLLPQHIPHHHQLPLHMQHGAHNVGPRHSPHAPPVQMHGGQHNAIPHTPFNGGDDHRMMHSNSNQSYSSPRMTHQVPMAYAATMHSTPQMPYGQPMMPSFMGPGAPQMNNFNRSLSNNTQFMPQQSGAMAAPMMMQPHFMGPGMVAGPPQMHMYAGGQPFIPAGNTPQPIPGAANGYPSPGRPSAPMMVPGGSSQGQVMYAQSPSMQFQQPFAQPQGQINNNMRPSYNGAGSQYGSSPQQMHQYTGPPQRNGSSGYNKNYQNHNQHHGHAVPAGPQARTAEGPDEAK</sequence>
<dbReference type="EMBL" id="JAWHQM010000025">
    <property type="protein sequence ID" value="KAK5632432.1"/>
    <property type="molecule type" value="Genomic_DNA"/>
</dbReference>
<feature type="compositionally biased region" description="Basic and acidic residues" evidence="1">
    <location>
        <begin position="459"/>
        <end position="488"/>
    </location>
</feature>
<feature type="region of interest" description="Disordered" evidence="1">
    <location>
        <begin position="92"/>
        <end position="156"/>
    </location>
</feature>
<dbReference type="GO" id="GO:0003729">
    <property type="term" value="F:mRNA binding"/>
    <property type="evidence" value="ECO:0007669"/>
    <property type="project" value="TreeGrafter"/>
</dbReference>
<feature type="domain" description="LsmAD" evidence="2">
    <location>
        <begin position="194"/>
        <end position="267"/>
    </location>
</feature>
<dbReference type="AlphaFoldDB" id="A0AAN7Z6T9"/>
<organism evidence="3 4">
    <name type="scientific">Xylaria bambusicola</name>
    <dbReference type="NCBI Taxonomy" id="326684"/>
    <lineage>
        <taxon>Eukaryota</taxon>
        <taxon>Fungi</taxon>
        <taxon>Dikarya</taxon>
        <taxon>Ascomycota</taxon>
        <taxon>Pezizomycotina</taxon>
        <taxon>Sordariomycetes</taxon>
        <taxon>Xylariomycetidae</taxon>
        <taxon>Xylariales</taxon>
        <taxon>Xylariaceae</taxon>
        <taxon>Xylaria</taxon>
    </lineage>
</organism>
<dbReference type="Proteomes" id="UP001305414">
    <property type="component" value="Unassembled WGS sequence"/>
</dbReference>
<feature type="compositionally biased region" description="Polar residues" evidence="1">
    <location>
        <begin position="615"/>
        <end position="629"/>
    </location>
</feature>
<dbReference type="SMART" id="SM01272">
    <property type="entry name" value="LsmAD"/>
    <property type="match status" value="1"/>
</dbReference>
<dbReference type="GO" id="GO:0034063">
    <property type="term" value="P:stress granule assembly"/>
    <property type="evidence" value="ECO:0007669"/>
    <property type="project" value="TreeGrafter"/>
</dbReference>
<evidence type="ECO:0000313" key="4">
    <source>
        <dbReference type="Proteomes" id="UP001305414"/>
    </source>
</evidence>
<protein>
    <recommendedName>
        <fullName evidence="2">LsmAD domain-containing protein</fullName>
    </recommendedName>
</protein>
<keyword evidence="4" id="KW-1185">Reference proteome</keyword>
<comment type="caution">
    <text evidence="3">The sequence shown here is derived from an EMBL/GenBank/DDBJ whole genome shotgun (WGS) entry which is preliminary data.</text>
</comment>
<feature type="compositionally biased region" description="Polar residues" evidence="1">
    <location>
        <begin position="950"/>
        <end position="985"/>
    </location>
</feature>
<dbReference type="PANTHER" id="PTHR12854">
    <property type="entry name" value="ATAXIN 2-RELATED"/>
    <property type="match status" value="1"/>
</dbReference>
<evidence type="ECO:0000259" key="2">
    <source>
        <dbReference type="SMART" id="SM01272"/>
    </source>
</evidence>
<proteinExistence type="predicted"/>
<dbReference type="Pfam" id="PF06741">
    <property type="entry name" value="LsmAD"/>
    <property type="match status" value="1"/>
</dbReference>
<dbReference type="InterPro" id="IPR045117">
    <property type="entry name" value="ATXN2-like"/>
</dbReference>
<feature type="region of interest" description="Disordered" evidence="1">
    <location>
        <begin position="946"/>
        <end position="1018"/>
    </location>
</feature>
<reference evidence="3 4" key="1">
    <citation type="submission" date="2023-10" db="EMBL/GenBank/DDBJ databases">
        <title>Draft genome sequence of Xylaria bambusicola isolate GMP-LS, the root and basal stem rot pathogen of sugarcane in Indonesia.</title>
        <authorList>
            <person name="Selvaraj P."/>
            <person name="Muralishankar V."/>
            <person name="Muruganantham S."/>
            <person name="Sp S."/>
            <person name="Haryani S."/>
            <person name="Lau K.J.X."/>
            <person name="Naqvi N.I."/>
        </authorList>
    </citation>
    <scope>NUCLEOTIDE SEQUENCE [LARGE SCALE GENOMIC DNA]</scope>
    <source>
        <strain evidence="3">GMP-LS</strain>
    </source>
</reference>
<name>A0AAN7Z6T9_9PEZI</name>
<accession>A0AAN7Z6T9</accession>
<dbReference type="PANTHER" id="PTHR12854:SF7">
    <property type="entry name" value="ATAXIN-2 HOMOLOG"/>
    <property type="match status" value="1"/>
</dbReference>
<gene>
    <name evidence="3" type="ORF">RRF57_008146</name>
</gene>
<feature type="region of interest" description="Disordered" evidence="1">
    <location>
        <begin position="750"/>
        <end position="774"/>
    </location>
</feature>
<feature type="compositionally biased region" description="Polar residues" evidence="1">
    <location>
        <begin position="128"/>
        <end position="152"/>
    </location>
</feature>
<dbReference type="GO" id="GO:0010494">
    <property type="term" value="C:cytoplasmic stress granule"/>
    <property type="evidence" value="ECO:0007669"/>
    <property type="project" value="TreeGrafter"/>
</dbReference>
<feature type="region of interest" description="Disordered" evidence="1">
    <location>
        <begin position="459"/>
        <end position="581"/>
    </location>
</feature>